<name>A0A926Z6F7_9CYAN</name>
<gene>
    <name evidence="1" type="ORF">H6F44_11260</name>
</gene>
<reference evidence="1" key="2">
    <citation type="submission" date="2020-08" db="EMBL/GenBank/DDBJ databases">
        <authorList>
            <person name="Chen M."/>
            <person name="Teng W."/>
            <person name="Zhao L."/>
            <person name="Hu C."/>
            <person name="Zhou Y."/>
            <person name="Han B."/>
            <person name="Song L."/>
            <person name="Shu W."/>
        </authorList>
    </citation>
    <scope>NUCLEOTIDE SEQUENCE</scope>
    <source>
        <strain evidence="1">FACHB-1277</strain>
    </source>
</reference>
<accession>A0A926Z6F7</accession>
<evidence type="ECO:0000313" key="2">
    <source>
        <dbReference type="Proteomes" id="UP000631421"/>
    </source>
</evidence>
<keyword evidence="2" id="KW-1185">Reference proteome</keyword>
<dbReference type="AlphaFoldDB" id="A0A926Z6F7"/>
<dbReference type="RefSeq" id="WP_190351055.1">
    <property type="nucleotide sequence ID" value="NZ_JACJPY010000031.1"/>
</dbReference>
<protein>
    <submittedName>
        <fullName evidence="1">Uncharacterized protein</fullName>
    </submittedName>
</protein>
<comment type="caution">
    <text evidence="1">The sequence shown here is derived from an EMBL/GenBank/DDBJ whole genome shotgun (WGS) entry which is preliminary data.</text>
</comment>
<proteinExistence type="predicted"/>
<evidence type="ECO:0000313" key="1">
    <source>
        <dbReference type="EMBL" id="MBD2150693.1"/>
    </source>
</evidence>
<organism evidence="1 2">
    <name type="scientific">Pseudanabaena cinerea FACHB-1277</name>
    <dbReference type="NCBI Taxonomy" id="2949581"/>
    <lineage>
        <taxon>Bacteria</taxon>
        <taxon>Bacillati</taxon>
        <taxon>Cyanobacteriota</taxon>
        <taxon>Cyanophyceae</taxon>
        <taxon>Pseudanabaenales</taxon>
        <taxon>Pseudanabaenaceae</taxon>
        <taxon>Pseudanabaena</taxon>
        <taxon>Pseudanabaena cinerea</taxon>
    </lineage>
</organism>
<reference evidence="1" key="1">
    <citation type="journal article" date="2015" name="ISME J.">
        <title>Draft Genome Sequence of Streptomyces incarnatus NRRL8089, which Produces the Nucleoside Antibiotic Sinefungin.</title>
        <authorList>
            <person name="Oshima K."/>
            <person name="Hattori M."/>
            <person name="Shimizu H."/>
            <person name="Fukuda K."/>
            <person name="Nemoto M."/>
            <person name="Inagaki K."/>
            <person name="Tamura T."/>
        </authorList>
    </citation>
    <scope>NUCLEOTIDE SEQUENCE</scope>
    <source>
        <strain evidence="1">FACHB-1277</strain>
    </source>
</reference>
<dbReference type="EMBL" id="JACJPY010000031">
    <property type="protein sequence ID" value="MBD2150693.1"/>
    <property type="molecule type" value="Genomic_DNA"/>
</dbReference>
<sequence length="228" mass="25360">MKFNNFFRYVWRVNALVIFGAGLLSIAVLAYAALSIYRQHTSQTQVSDVVVSEPTQGTEVSNKSLIGDFSKIEGSAVVKAPVYLSQEYQYRYGSKEASSIQNYIFYDPAAKSFTLLRSTNQGLILSSTPLNILNPEVTPIADLYVIVERDTNNDQKITERDQKSLAIADASGKRFKMVLPNMDGFKGASGIKDNRVSVFYTIANQLKASEIDLRSQEIISTTTMDAKR</sequence>
<dbReference type="Proteomes" id="UP000631421">
    <property type="component" value="Unassembled WGS sequence"/>
</dbReference>